<evidence type="ECO:0000259" key="3">
    <source>
        <dbReference type="PROSITE" id="PS50240"/>
    </source>
</evidence>
<dbReference type="InterPro" id="IPR018114">
    <property type="entry name" value="TRYPSIN_HIS"/>
</dbReference>
<dbReference type="GO" id="GO:0006508">
    <property type="term" value="P:proteolysis"/>
    <property type="evidence" value="ECO:0007669"/>
    <property type="project" value="UniProtKB-KW"/>
</dbReference>
<keyword evidence="2" id="KW-0378">Hydrolase</keyword>
<name>A0A1I8AS88_9BILA</name>
<dbReference type="PROSITE" id="PS00135">
    <property type="entry name" value="TRYPSIN_SER"/>
    <property type="match status" value="1"/>
</dbReference>
<evidence type="ECO:0000313" key="4">
    <source>
        <dbReference type="Proteomes" id="UP000095287"/>
    </source>
</evidence>
<keyword evidence="2" id="KW-0645">Protease</keyword>
<dbReference type="AlphaFoldDB" id="A0A1I8AS88"/>
<dbReference type="PROSITE" id="PS50240">
    <property type="entry name" value="TRYPSIN_DOM"/>
    <property type="match status" value="1"/>
</dbReference>
<dbReference type="Gene3D" id="2.40.10.10">
    <property type="entry name" value="Trypsin-like serine proteases"/>
    <property type="match status" value="2"/>
</dbReference>
<sequence>RQYNTLTVPFQLLVTNGDDRCGAVLVHPRFALTAAHCARIFANDTSTLVYGGVYQANYLNAEGSESRGVHKWTIHDKYSNITKQNDIAIMEINVFDFASDLPDQRPYMISGFGSTAYYYDYGEVSTNYLHVANTTIVKRESCKKIWKERKNIEITDEQVCTSAQKTGTLHGDSGGPLVHEHHDIANNVVEWRLIGLTSFGVPANNAYPNVYARASLYCTWITGITNWDVVCSLT</sequence>
<dbReference type="InterPro" id="IPR051333">
    <property type="entry name" value="CLIP_Serine_Protease"/>
</dbReference>
<dbReference type="PROSITE" id="PS00134">
    <property type="entry name" value="TRYPSIN_HIS"/>
    <property type="match status" value="1"/>
</dbReference>
<organism evidence="4 5">
    <name type="scientific">Steinernema glaseri</name>
    <dbReference type="NCBI Taxonomy" id="37863"/>
    <lineage>
        <taxon>Eukaryota</taxon>
        <taxon>Metazoa</taxon>
        <taxon>Ecdysozoa</taxon>
        <taxon>Nematoda</taxon>
        <taxon>Chromadorea</taxon>
        <taxon>Rhabditida</taxon>
        <taxon>Tylenchina</taxon>
        <taxon>Panagrolaimomorpha</taxon>
        <taxon>Strongyloidoidea</taxon>
        <taxon>Steinernematidae</taxon>
        <taxon>Steinernema</taxon>
    </lineage>
</organism>
<dbReference type="SUPFAM" id="SSF50494">
    <property type="entry name" value="Trypsin-like serine proteases"/>
    <property type="match status" value="1"/>
</dbReference>
<dbReference type="SMART" id="SM00020">
    <property type="entry name" value="Tryp_SPc"/>
    <property type="match status" value="1"/>
</dbReference>
<dbReference type="PANTHER" id="PTHR24260">
    <property type="match status" value="1"/>
</dbReference>
<dbReference type="InterPro" id="IPR009003">
    <property type="entry name" value="Peptidase_S1_PA"/>
</dbReference>
<dbReference type="InterPro" id="IPR033116">
    <property type="entry name" value="TRYPSIN_SER"/>
</dbReference>
<dbReference type="Proteomes" id="UP000095287">
    <property type="component" value="Unplaced"/>
</dbReference>
<dbReference type="PANTHER" id="PTHR24260:SF136">
    <property type="entry name" value="GH08193P-RELATED"/>
    <property type="match status" value="1"/>
</dbReference>
<keyword evidence="1" id="KW-1015">Disulfide bond</keyword>
<dbReference type="Pfam" id="PF00089">
    <property type="entry name" value="Trypsin"/>
    <property type="match status" value="1"/>
</dbReference>
<keyword evidence="2" id="KW-0720">Serine protease</keyword>
<dbReference type="CDD" id="cd00190">
    <property type="entry name" value="Tryp_SPc"/>
    <property type="match status" value="1"/>
</dbReference>
<evidence type="ECO:0000256" key="1">
    <source>
        <dbReference type="ARBA" id="ARBA00023157"/>
    </source>
</evidence>
<keyword evidence="4" id="KW-1185">Reference proteome</keyword>
<evidence type="ECO:0000313" key="5">
    <source>
        <dbReference type="WBParaSite" id="L893_g8937.t1"/>
    </source>
</evidence>
<dbReference type="InterPro" id="IPR001254">
    <property type="entry name" value="Trypsin_dom"/>
</dbReference>
<protein>
    <submittedName>
        <fullName evidence="5">Peptidase S1 domain-containing protein</fullName>
    </submittedName>
</protein>
<dbReference type="InterPro" id="IPR001314">
    <property type="entry name" value="Peptidase_S1A"/>
</dbReference>
<dbReference type="PRINTS" id="PR00722">
    <property type="entry name" value="CHYMOTRYPSIN"/>
</dbReference>
<proteinExistence type="predicted"/>
<dbReference type="GO" id="GO:0004252">
    <property type="term" value="F:serine-type endopeptidase activity"/>
    <property type="evidence" value="ECO:0007669"/>
    <property type="project" value="InterPro"/>
</dbReference>
<dbReference type="InterPro" id="IPR043504">
    <property type="entry name" value="Peptidase_S1_PA_chymotrypsin"/>
</dbReference>
<dbReference type="WBParaSite" id="L893_g8937.t1">
    <property type="protein sequence ID" value="L893_g8937.t1"/>
    <property type="gene ID" value="L893_g8937"/>
</dbReference>
<accession>A0A1I8AS88</accession>
<feature type="domain" description="Peptidase S1" evidence="3">
    <location>
        <begin position="1"/>
        <end position="226"/>
    </location>
</feature>
<evidence type="ECO:0000256" key="2">
    <source>
        <dbReference type="RuleBase" id="RU363034"/>
    </source>
</evidence>
<reference evidence="5" key="1">
    <citation type="submission" date="2016-11" db="UniProtKB">
        <authorList>
            <consortium name="WormBaseParasite"/>
        </authorList>
    </citation>
    <scope>IDENTIFICATION</scope>
</reference>